<evidence type="ECO:0000313" key="1">
    <source>
        <dbReference type="EMBL" id="RNA28195.1"/>
    </source>
</evidence>
<gene>
    <name evidence="1" type="ORF">BpHYR1_054096</name>
</gene>
<proteinExistence type="predicted"/>
<name>A0A3M7RXX5_BRAPC</name>
<accession>A0A3M7RXX5</accession>
<organism evidence="1 2">
    <name type="scientific">Brachionus plicatilis</name>
    <name type="common">Marine rotifer</name>
    <name type="synonym">Brachionus muelleri</name>
    <dbReference type="NCBI Taxonomy" id="10195"/>
    <lineage>
        <taxon>Eukaryota</taxon>
        <taxon>Metazoa</taxon>
        <taxon>Spiralia</taxon>
        <taxon>Gnathifera</taxon>
        <taxon>Rotifera</taxon>
        <taxon>Eurotatoria</taxon>
        <taxon>Monogononta</taxon>
        <taxon>Pseudotrocha</taxon>
        <taxon>Ploima</taxon>
        <taxon>Brachionidae</taxon>
        <taxon>Brachionus</taxon>
    </lineage>
</organism>
<protein>
    <submittedName>
        <fullName evidence="1">Uncharacterized protein</fullName>
    </submittedName>
</protein>
<dbReference type="EMBL" id="REGN01002424">
    <property type="protein sequence ID" value="RNA28195.1"/>
    <property type="molecule type" value="Genomic_DNA"/>
</dbReference>
<dbReference type="Proteomes" id="UP000276133">
    <property type="component" value="Unassembled WGS sequence"/>
</dbReference>
<keyword evidence="2" id="KW-1185">Reference proteome</keyword>
<reference evidence="1 2" key="1">
    <citation type="journal article" date="2018" name="Sci. Rep.">
        <title>Genomic signatures of local adaptation to the degree of environmental predictability in rotifers.</title>
        <authorList>
            <person name="Franch-Gras L."/>
            <person name="Hahn C."/>
            <person name="Garcia-Roger E.M."/>
            <person name="Carmona M.J."/>
            <person name="Serra M."/>
            <person name="Gomez A."/>
        </authorList>
    </citation>
    <scope>NUCLEOTIDE SEQUENCE [LARGE SCALE GENOMIC DNA]</scope>
    <source>
        <strain evidence="1">HYR1</strain>
    </source>
</reference>
<sequence length="103" mass="12480">MYRKLHHELKLGTISQHITKVEHLLKFLFETEKIELFRRLYLNIYLIILSKKRNSSSRYLNDFLIIPRIRFALAVELLTWASHFKSLWIKMPKSLSQFDLFSI</sequence>
<evidence type="ECO:0000313" key="2">
    <source>
        <dbReference type="Proteomes" id="UP000276133"/>
    </source>
</evidence>
<dbReference type="AlphaFoldDB" id="A0A3M7RXX5"/>
<comment type="caution">
    <text evidence="1">The sequence shown here is derived from an EMBL/GenBank/DDBJ whole genome shotgun (WGS) entry which is preliminary data.</text>
</comment>